<keyword evidence="4" id="KW-1133">Transmembrane helix</keyword>
<keyword evidence="4" id="KW-0472">Membrane</keyword>
<dbReference type="Pfam" id="PF03720">
    <property type="entry name" value="UDPG_MGDP_dh_C"/>
    <property type="match status" value="1"/>
</dbReference>
<dbReference type="EMBL" id="CP137624">
    <property type="protein sequence ID" value="WPK11657.1"/>
    <property type="molecule type" value="Genomic_DNA"/>
</dbReference>
<evidence type="ECO:0000313" key="7">
    <source>
        <dbReference type="Proteomes" id="UP001322664"/>
    </source>
</evidence>
<dbReference type="Pfam" id="PF00984">
    <property type="entry name" value="UDPG_MGDP_dh"/>
    <property type="match status" value="1"/>
</dbReference>
<dbReference type="InterPro" id="IPR017476">
    <property type="entry name" value="UDP-Glc/GDP-Man"/>
</dbReference>
<dbReference type="InterPro" id="IPR028359">
    <property type="entry name" value="UDP_ManNAc/GlcNAc_DH"/>
</dbReference>
<comment type="similarity">
    <text evidence="3">Belongs to the UDP-glucose/GDP-mannose dehydrogenase family.</text>
</comment>
<dbReference type="InterPro" id="IPR036291">
    <property type="entry name" value="NAD(P)-bd_dom_sf"/>
</dbReference>
<evidence type="ECO:0000256" key="4">
    <source>
        <dbReference type="SAM" id="Phobius"/>
    </source>
</evidence>
<dbReference type="SUPFAM" id="SSF52413">
    <property type="entry name" value="UDP-glucose/GDP-mannose dehydrogenase C-terminal domain"/>
    <property type="match status" value="1"/>
</dbReference>
<evidence type="ECO:0000259" key="5">
    <source>
        <dbReference type="SMART" id="SM00984"/>
    </source>
</evidence>
<protein>
    <submittedName>
        <fullName evidence="6">Nucleotide sugar dehydrogenase</fullName>
    </submittedName>
</protein>
<sequence>MGSEIYKKAFDLSEKIKNKQAVVGIIGLGYVGLPLALEIIQQGFTTICFDKNINKVNQLKQGESYITDLPSTNIEQALATGRFEPTAQFEQLHEVDIIVICVPTPLDKEGNPDITYIISAVEQISLHIKEGTLIILESTTYPGTTRDIVGAAIEQQGYTIGGNSFIAYSPERIDPGNSSFNVTNTPKVIGGMTKECTDLAQLFYEHALQTKVHRVSTPEVAEMEKLLENTFRQVNIALVNELSKVCHTMGIDVWEVIDAAATKPYGFMRFTPGPGVGGHCIPVDPKYLSWAGQQHGTAVTLIDAADKINESMPQFVVERLTNYLRLQSKKLEKADIIVVGAAYKPNINDVRESPALPIIQLLQEQQCTLHIIEPFIDIVQGIKTVELTADLVQQADAVLIITNHSSIDYELIDRHAALIFDTRQTAFSFENANYYKL</sequence>
<accession>A0ABZ0S2Q6</accession>
<evidence type="ECO:0000256" key="2">
    <source>
        <dbReference type="ARBA" id="ARBA00023027"/>
    </source>
</evidence>
<dbReference type="RefSeq" id="WP_319836615.1">
    <property type="nucleotide sequence ID" value="NZ_CP137624.1"/>
</dbReference>
<dbReference type="PIRSF" id="PIRSF000124">
    <property type="entry name" value="UDPglc_GDPman_dh"/>
    <property type="match status" value="1"/>
</dbReference>
<dbReference type="PANTHER" id="PTHR43491">
    <property type="entry name" value="UDP-N-ACETYL-D-MANNOSAMINE DEHYDROGENASE"/>
    <property type="match status" value="1"/>
</dbReference>
<gene>
    <name evidence="6" type="ORF">R6U77_17460</name>
</gene>
<organism evidence="6 7">
    <name type="scientific">Lysinibacillus louembei</name>
    <dbReference type="NCBI Taxonomy" id="1470088"/>
    <lineage>
        <taxon>Bacteria</taxon>
        <taxon>Bacillati</taxon>
        <taxon>Bacillota</taxon>
        <taxon>Bacilli</taxon>
        <taxon>Bacillales</taxon>
        <taxon>Bacillaceae</taxon>
        <taxon>Lysinibacillus</taxon>
    </lineage>
</organism>
<dbReference type="SUPFAM" id="SSF51735">
    <property type="entry name" value="NAD(P)-binding Rossmann-fold domains"/>
    <property type="match status" value="1"/>
</dbReference>
<name>A0ABZ0S2Q6_9BACI</name>
<evidence type="ECO:0000313" key="6">
    <source>
        <dbReference type="EMBL" id="WPK11657.1"/>
    </source>
</evidence>
<dbReference type="SMART" id="SM00984">
    <property type="entry name" value="UDPG_MGDP_dh_C"/>
    <property type="match status" value="1"/>
</dbReference>
<dbReference type="SUPFAM" id="SSF48179">
    <property type="entry name" value="6-phosphogluconate dehydrogenase C-terminal domain-like"/>
    <property type="match status" value="1"/>
</dbReference>
<feature type="domain" description="UDP-glucose/GDP-mannose dehydrogenase C-terminal" evidence="5">
    <location>
        <begin position="337"/>
        <end position="428"/>
    </location>
</feature>
<dbReference type="Pfam" id="PF03721">
    <property type="entry name" value="UDPG_MGDP_dh_N"/>
    <property type="match status" value="1"/>
</dbReference>
<keyword evidence="4" id="KW-0812">Transmembrane</keyword>
<dbReference type="InterPro" id="IPR001732">
    <property type="entry name" value="UDP-Glc/GDP-Man_DH_N"/>
</dbReference>
<dbReference type="Gene3D" id="3.40.50.720">
    <property type="entry name" value="NAD(P)-binding Rossmann-like Domain"/>
    <property type="match status" value="2"/>
</dbReference>
<keyword evidence="1" id="KW-0560">Oxidoreductase</keyword>
<keyword evidence="7" id="KW-1185">Reference proteome</keyword>
<dbReference type="InterPro" id="IPR014027">
    <property type="entry name" value="UDP-Glc/GDP-Man_DH_C"/>
</dbReference>
<dbReference type="NCBIfam" id="TIGR03026">
    <property type="entry name" value="NDP-sugDHase"/>
    <property type="match status" value="1"/>
</dbReference>
<keyword evidence="2" id="KW-0520">NAD</keyword>
<dbReference type="InterPro" id="IPR014026">
    <property type="entry name" value="UDP-Glc/GDP-Man_DH_dimer"/>
</dbReference>
<reference evidence="6 7" key="1">
    <citation type="submission" date="2023-09" db="EMBL/GenBank/DDBJ databases">
        <authorList>
            <person name="Page C.A."/>
            <person name="Perez-Diaz I.M."/>
        </authorList>
    </citation>
    <scope>NUCLEOTIDE SEQUENCE [LARGE SCALE GENOMIC DNA]</scope>
    <source>
        <strain evidence="6 7">Ll15</strain>
    </source>
</reference>
<proteinExistence type="inferred from homology"/>
<evidence type="ECO:0000256" key="3">
    <source>
        <dbReference type="PIRNR" id="PIRNR000124"/>
    </source>
</evidence>
<feature type="transmembrane region" description="Helical" evidence="4">
    <location>
        <begin position="21"/>
        <end position="40"/>
    </location>
</feature>
<dbReference type="PIRSF" id="PIRSF500136">
    <property type="entry name" value="UDP_ManNAc_DH"/>
    <property type="match status" value="1"/>
</dbReference>
<dbReference type="PANTHER" id="PTHR43491:SF1">
    <property type="entry name" value="UDP-N-ACETYL-D-MANNOSAMINE DEHYDROGENASE"/>
    <property type="match status" value="1"/>
</dbReference>
<dbReference type="Proteomes" id="UP001322664">
    <property type="component" value="Chromosome"/>
</dbReference>
<dbReference type="InterPro" id="IPR008927">
    <property type="entry name" value="6-PGluconate_DH-like_C_sf"/>
</dbReference>
<evidence type="ECO:0000256" key="1">
    <source>
        <dbReference type="ARBA" id="ARBA00023002"/>
    </source>
</evidence>
<dbReference type="InterPro" id="IPR036220">
    <property type="entry name" value="UDP-Glc/GDP-Man_DH_C_sf"/>
</dbReference>